<accession>A0A4Y6E9V4</accession>
<dbReference type="GeneID" id="77943174"/>
<dbReference type="Proteomes" id="UP000319811">
    <property type="component" value="Segment"/>
</dbReference>
<sequence length="41" mass="4751">MATIYDSTVDYGDSNGYEDEDWESSEYVEDYAPAYLDERDA</sequence>
<evidence type="ECO:0000256" key="1">
    <source>
        <dbReference type="SAM" id="MobiDB-lite"/>
    </source>
</evidence>
<dbReference type="EMBL" id="MK977705">
    <property type="protein sequence ID" value="QDF15451.1"/>
    <property type="molecule type" value="Genomic_DNA"/>
</dbReference>
<dbReference type="KEGG" id="vg:77943174"/>
<organism evidence="2 3">
    <name type="scientific">Gordonia phage Mollymur</name>
    <dbReference type="NCBI Taxonomy" id="2590895"/>
    <lineage>
        <taxon>Viruses</taxon>
        <taxon>Duplodnaviria</taxon>
        <taxon>Heunggongvirae</taxon>
        <taxon>Uroviricota</taxon>
        <taxon>Caudoviricetes</taxon>
        <taxon>Mollymurvirus</taxon>
        <taxon>Mollymurvirus mollymur</taxon>
    </lineage>
</organism>
<feature type="region of interest" description="Disordered" evidence="1">
    <location>
        <begin position="1"/>
        <end position="23"/>
    </location>
</feature>
<gene>
    <name evidence="2" type="primary">91</name>
    <name evidence="2" type="ORF">SEA_MOLLYMUR_91</name>
</gene>
<evidence type="ECO:0000313" key="2">
    <source>
        <dbReference type="EMBL" id="QDF15451.1"/>
    </source>
</evidence>
<name>A0A4Y6E9V4_9CAUD</name>
<evidence type="ECO:0000313" key="3">
    <source>
        <dbReference type="Proteomes" id="UP000319811"/>
    </source>
</evidence>
<proteinExistence type="predicted"/>
<dbReference type="RefSeq" id="YP_010667062.1">
    <property type="nucleotide sequence ID" value="NC_070948.1"/>
</dbReference>
<keyword evidence="3" id="KW-1185">Reference proteome</keyword>
<protein>
    <submittedName>
        <fullName evidence="2">Uncharacterized protein</fullName>
    </submittedName>
</protein>
<reference evidence="2 3" key="1">
    <citation type="submission" date="2019-05" db="EMBL/GenBank/DDBJ databases">
        <authorList>
            <person name="Murphy M.E."/>
            <person name="Alvaro L.E."/>
            <person name="Baker K.N."/>
            <person name="Baxter I.S."/>
            <person name="Brown M.R."/>
            <person name="Driscoll K.D."/>
            <person name="Elrubaie J.M."/>
            <person name="Feith S.L."/>
            <person name="Indihar D.F."/>
            <person name="Knoch V.T."/>
            <person name="Koirtyohann K.M."/>
            <person name="Kratz M.A."/>
            <person name="Lear A.H."/>
            <person name="Lindblom K.E."/>
            <person name="Marcus E.R."/>
            <person name="Sensor R."/>
            <person name="Sherman S.J."/>
            <person name="Swift V.R."/>
            <person name="White K.E."/>
            <person name="Wills S.J."/>
            <person name="Gatt S.M."/>
            <person name="Lohbauer S.A."/>
            <person name="Power T.R."/>
            <person name="Rosales K.A."/>
            <person name="Sisson B.M."/>
            <person name="Isern S."/>
            <person name="Michael S.F."/>
            <person name="Monti D.L."/>
            <person name="Garlena R.A."/>
            <person name="Russell D.A."/>
            <person name="Pope W.H."/>
            <person name="Jacobs-Sera D."/>
            <person name="Hatfull G.F."/>
        </authorList>
    </citation>
    <scope>NUCLEOTIDE SEQUENCE [LARGE SCALE GENOMIC DNA]</scope>
</reference>